<gene>
    <name evidence="1" type="ORF">PXEA_LOCUS28712</name>
</gene>
<protein>
    <submittedName>
        <fullName evidence="1">Uncharacterized protein</fullName>
    </submittedName>
</protein>
<keyword evidence="2" id="KW-1185">Reference proteome</keyword>
<evidence type="ECO:0000313" key="1">
    <source>
        <dbReference type="EMBL" id="VEL35272.1"/>
    </source>
</evidence>
<sequence>MESHLRQLRRQILLHASALARLDVVGSESTFSSQAAGHLASVLALSSSDSPLLSDASLVPTGLSMVSSAHTVAANSTFHPNLISSIPSINVPASSMSNQGSSALPTPLASSATDFAKSRYIRTPLRQCIFMRKPMPYHSFAYDLPTSSTIPQADLIPRQSNAAAIWQQARDFLGLADPSNVIVLKQESQTHKSVRS</sequence>
<organism evidence="1 2">
    <name type="scientific">Protopolystoma xenopodis</name>
    <dbReference type="NCBI Taxonomy" id="117903"/>
    <lineage>
        <taxon>Eukaryota</taxon>
        <taxon>Metazoa</taxon>
        <taxon>Spiralia</taxon>
        <taxon>Lophotrochozoa</taxon>
        <taxon>Platyhelminthes</taxon>
        <taxon>Monogenea</taxon>
        <taxon>Polyopisthocotylea</taxon>
        <taxon>Polystomatidea</taxon>
        <taxon>Polystomatidae</taxon>
        <taxon>Protopolystoma</taxon>
    </lineage>
</organism>
<dbReference type="AlphaFoldDB" id="A0A3S5B3D9"/>
<accession>A0A3S5B3D9</accession>
<evidence type="ECO:0000313" key="2">
    <source>
        <dbReference type="Proteomes" id="UP000784294"/>
    </source>
</evidence>
<dbReference type="EMBL" id="CAAALY010249447">
    <property type="protein sequence ID" value="VEL35272.1"/>
    <property type="molecule type" value="Genomic_DNA"/>
</dbReference>
<comment type="caution">
    <text evidence="1">The sequence shown here is derived from an EMBL/GenBank/DDBJ whole genome shotgun (WGS) entry which is preliminary data.</text>
</comment>
<name>A0A3S5B3D9_9PLAT</name>
<proteinExistence type="predicted"/>
<reference evidence="1" key="1">
    <citation type="submission" date="2018-11" db="EMBL/GenBank/DDBJ databases">
        <authorList>
            <consortium name="Pathogen Informatics"/>
        </authorList>
    </citation>
    <scope>NUCLEOTIDE SEQUENCE</scope>
</reference>
<dbReference type="Proteomes" id="UP000784294">
    <property type="component" value="Unassembled WGS sequence"/>
</dbReference>